<evidence type="ECO:0000256" key="7">
    <source>
        <dbReference type="ARBA" id="ARBA00023239"/>
    </source>
</evidence>
<accession>A0ABT6X2D4</accession>
<keyword evidence="6" id="KW-0238">DNA-binding</keyword>
<evidence type="ECO:0000256" key="5">
    <source>
        <dbReference type="ARBA" id="ARBA00023124"/>
    </source>
</evidence>
<comment type="caution">
    <text evidence="9">The sequence shown here is derived from an EMBL/GenBank/DDBJ whole genome shotgun (WGS) entry which is preliminary data.</text>
</comment>
<dbReference type="InterPro" id="IPR036590">
    <property type="entry name" value="SRAP-like"/>
</dbReference>
<evidence type="ECO:0000256" key="2">
    <source>
        <dbReference type="ARBA" id="ARBA00022670"/>
    </source>
</evidence>
<dbReference type="Pfam" id="PF02586">
    <property type="entry name" value="SRAP"/>
    <property type="match status" value="1"/>
</dbReference>
<keyword evidence="10" id="KW-1185">Reference proteome</keyword>
<organism evidence="9 10">
    <name type="scientific">Limnohabitans lacus</name>
    <dbReference type="NCBI Taxonomy" id="3045173"/>
    <lineage>
        <taxon>Bacteria</taxon>
        <taxon>Pseudomonadati</taxon>
        <taxon>Pseudomonadota</taxon>
        <taxon>Betaproteobacteria</taxon>
        <taxon>Burkholderiales</taxon>
        <taxon>Comamonadaceae</taxon>
        <taxon>Limnohabitans</taxon>
    </lineage>
</organism>
<dbReference type="RefSeq" id="WP_283222705.1">
    <property type="nucleotide sequence ID" value="NZ_JASGBH010000001.1"/>
</dbReference>
<keyword evidence="7" id="KW-0456">Lyase</keyword>
<keyword evidence="5" id="KW-0190">Covalent protein-DNA linkage</keyword>
<name>A0ABT6X2D4_9BURK</name>
<sequence length="229" mass="26061">MCAHYESPHDKALLKKHFGIDLPSELARRDVWPGYVSNFIRRHPHADAGDDAVPEREALLGSFGLIPHWSKDDKIARHTYNARNETVAEKPSFRDAWKRGQHCIIPVQSFFEPDWRSGKAVPTRITLTNGEPMGLAGLWAQWRSPEGETVHSFTMLTINADEHPFMRNFHKPQDEKRSVVILPPERYDDWLQAGAGERGEFLRAWPADGLVADMTANREAQGPQQAHLL</sequence>
<dbReference type="PANTHER" id="PTHR13604">
    <property type="entry name" value="DC12-RELATED"/>
    <property type="match status" value="1"/>
</dbReference>
<dbReference type="SUPFAM" id="SSF143081">
    <property type="entry name" value="BB1717-like"/>
    <property type="match status" value="1"/>
</dbReference>
<keyword evidence="3" id="KW-0227">DNA damage</keyword>
<dbReference type="Proteomes" id="UP001431902">
    <property type="component" value="Unassembled WGS sequence"/>
</dbReference>
<gene>
    <name evidence="9" type="ORF">QLQ16_00350</name>
</gene>
<evidence type="ECO:0000256" key="4">
    <source>
        <dbReference type="ARBA" id="ARBA00022801"/>
    </source>
</evidence>
<dbReference type="EC" id="3.4.-.-" evidence="8"/>
<dbReference type="EMBL" id="JASGBH010000001">
    <property type="protein sequence ID" value="MDI9232285.1"/>
    <property type="molecule type" value="Genomic_DNA"/>
</dbReference>
<reference evidence="9" key="1">
    <citation type="submission" date="2023-05" db="EMBL/GenBank/DDBJ databases">
        <title>Limnohabitans sp. strain HM2-2 Genome sequencing and assembly.</title>
        <authorList>
            <person name="Jung Y."/>
        </authorList>
    </citation>
    <scope>NUCLEOTIDE SEQUENCE</scope>
    <source>
        <strain evidence="9">HM2-2</strain>
    </source>
</reference>
<dbReference type="Gene3D" id="3.90.1680.10">
    <property type="entry name" value="SOS response associated peptidase-like"/>
    <property type="match status" value="1"/>
</dbReference>
<dbReference type="InterPro" id="IPR003738">
    <property type="entry name" value="SRAP"/>
</dbReference>
<evidence type="ECO:0000313" key="10">
    <source>
        <dbReference type="Proteomes" id="UP001431902"/>
    </source>
</evidence>
<evidence type="ECO:0000256" key="1">
    <source>
        <dbReference type="ARBA" id="ARBA00008136"/>
    </source>
</evidence>
<comment type="similarity">
    <text evidence="1 8">Belongs to the SOS response-associated peptidase family.</text>
</comment>
<keyword evidence="2 8" id="KW-0645">Protease</keyword>
<keyword evidence="4 8" id="KW-0378">Hydrolase</keyword>
<dbReference type="PANTHER" id="PTHR13604:SF0">
    <property type="entry name" value="ABASIC SITE PROCESSING PROTEIN HMCES"/>
    <property type="match status" value="1"/>
</dbReference>
<protein>
    <recommendedName>
        <fullName evidence="8">Abasic site processing protein</fullName>
        <ecNumber evidence="8">3.4.-.-</ecNumber>
    </recommendedName>
</protein>
<proteinExistence type="inferred from homology"/>
<evidence type="ECO:0000256" key="8">
    <source>
        <dbReference type="RuleBase" id="RU364100"/>
    </source>
</evidence>
<evidence type="ECO:0000313" key="9">
    <source>
        <dbReference type="EMBL" id="MDI9232285.1"/>
    </source>
</evidence>
<evidence type="ECO:0000256" key="3">
    <source>
        <dbReference type="ARBA" id="ARBA00022763"/>
    </source>
</evidence>
<evidence type="ECO:0000256" key="6">
    <source>
        <dbReference type="ARBA" id="ARBA00023125"/>
    </source>
</evidence>